<reference evidence="13 14" key="1">
    <citation type="journal article" date="2011" name="Science">
        <title>Comparative functional genomics of the fission yeasts.</title>
        <authorList>
            <person name="Rhind N."/>
            <person name="Chen Z."/>
            <person name="Yassour M."/>
            <person name="Thompson D.A."/>
            <person name="Haas B.J."/>
            <person name="Habib N."/>
            <person name="Wapinski I."/>
            <person name="Roy S."/>
            <person name="Lin M.F."/>
            <person name="Heiman D.I."/>
            <person name="Young S.K."/>
            <person name="Furuya K."/>
            <person name="Guo Y."/>
            <person name="Pidoux A."/>
            <person name="Chen H.M."/>
            <person name="Robbertse B."/>
            <person name="Goldberg J.M."/>
            <person name="Aoki K."/>
            <person name="Bayne E.H."/>
            <person name="Berlin A.M."/>
            <person name="Desjardins C.A."/>
            <person name="Dobbs E."/>
            <person name="Dukaj L."/>
            <person name="Fan L."/>
            <person name="FitzGerald M.G."/>
            <person name="French C."/>
            <person name="Gujja S."/>
            <person name="Hansen K."/>
            <person name="Keifenheim D."/>
            <person name="Levin J.Z."/>
            <person name="Mosher R.A."/>
            <person name="Mueller C.A."/>
            <person name="Pfiffner J."/>
            <person name="Priest M."/>
            <person name="Russ C."/>
            <person name="Smialowska A."/>
            <person name="Swoboda P."/>
            <person name="Sykes S.M."/>
            <person name="Vaughn M."/>
            <person name="Vengrova S."/>
            <person name="Yoder R."/>
            <person name="Zeng Q."/>
            <person name="Allshire R."/>
            <person name="Baulcombe D."/>
            <person name="Birren B.W."/>
            <person name="Brown W."/>
            <person name="Ekwall K."/>
            <person name="Kellis M."/>
            <person name="Leatherwood J."/>
            <person name="Levin H."/>
            <person name="Margalit H."/>
            <person name="Martienssen R."/>
            <person name="Nieduszynski C.A."/>
            <person name="Spatafora J.W."/>
            <person name="Friedman N."/>
            <person name="Dalgaard J.Z."/>
            <person name="Baumann P."/>
            <person name="Niki H."/>
            <person name="Regev A."/>
            <person name="Nusbaum C."/>
        </authorList>
    </citation>
    <scope>NUCLEOTIDE SEQUENCE [LARGE SCALE GENOMIC DNA]</scope>
    <source>
        <strain evidence="14">yFS286</strain>
    </source>
</reference>
<dbReference type="FunFam" id="3.40.50.11840:FF:000001">
    <property type="entry name" value="2-(3-amino-3-carboxypropyl)histidine synthase subunit 1"/>
    <property type="match status" value="1"/>
</dbReference>
<keyword evidence="7" id="KW-0479">Metal-binding</keyword>
<comment type="similarity">
    <text evidence="2 11">Belongs to the DPH1/DPH2 family. DPH1 subfamily.</text>
</comment>
<dbReference type="GO" id="GO:0051539">
    <property type="term" value="F:4 iron, 4 sulfur cluster binding"/>
    <property type="evidence" value="ECO:0007669"/>
    <property type="project" value="UniProtKB-UniRule"/>
</dbReference>
<evidence type="ECO:0000256" key="7">
    <source>
        <dbReference type="ARBA" id="ARBA00022723"/>
    </source>
</evidence>
<dbReference type="SFLD" id="SFLDS00032">
    <property type="entry name" value="Radical_SAM_3-amino-3-carboxyp"/>
    <property type="match status" value="1"/>
</dbReference>
<proteinExistence type="inferred from homology"/>
<evidence type="ECO:0000256" key="3">
    <source>
        <dbReference type="ARBA" id="ARBA00012221"/>
    </source>
</evidence>
<comment type="catalytic activity">
    <reaction evidence="10 11">
        <text>L-histidyl-[translation elongation factor 2] + S-adenosyl-L-methionine = 2-[(3S)-amino-3-carboxypropyl]-L-histidyl-[translation elongation factor 2] + S-methyl-5'-thioadenosine + H(+)</text>
        <dbReference type="Rhea" id="RHEA:36783"/>
        <dbReference type="Rhea" id="RHEA-COMP:9748"/>
        <dbReference type="Rhea" id="RHEA-COMP:9749"/>
        <dbReference type="ChEBI" id="CHEBI:15378"/>
        <dbReference type="ChEBI" id="CHEBI:17509"/>
        <dbReference type="ChEBI" id="CHEBI:29979"/>
        <dbReference type="ChEBI" id="CHEBI:59789"/>
        <dbReference type="ChEBI" id="CHEBI:73995"/>
        <dbReference type="EC" id="2.5.1.108"/>
    </reaction>
</comment>
<dbReference type="VEuPathDB" id="FungiDB:SOCG_01836"/>
<dbReference type="PIRSF" id="PIRSF004967">
    <property type="entry name" value="DPH1"/>
    <property type="match status" value="1"/>
</dbReference>
<dbReference type="Proteomes" id="UP000016088">
    <property type="component" value="Unassembled WGS sequence"/>
</dbReference>
<dbReference type="GO" id="GO:0046872">
    <property type="term" value="F:metal ion binding"/>
    <property type="evidence" value="ECO:0007669"/>
    <property type="project" value="UniProtKB-KW"/>
</dbReference>
<dbReference type="Gene3D" id="3.40.50.11860">
    <property type="entry name" value="Diphthamide synthesis DPH1/DPH2 domain 3"/>
    <property type="match status" value="1"/>
</dbReference>
<comment type="function">
    <text evidence="11">Catalyzes the first step of diphthamide biosynthesis, a post-translational modification of histidine which occurs in elongation factor 2.</text>
</comment>
<dbReference type="OrthoDB" id="1649088at2759"/>
<dbReference type="InterPro" id="IPR042264">
    <property type="entry name" value="DPH1/DPH2_2"/>
</dbReference>
<dbReference type="InterPro" id="IPR035435">
    <property type="entry name" value="DPH1/DPH2_euk_archaea"/>
</dbReference>
<keyword evidence="8" id="KW-0408">Iron</keyword>
<organism evidence="13 14">
    <name type="scientific">Schizosaccharomyces octosporus (strain yFS286)</name>
    <name type="common">Fission yeast</name>
    <name type="synonym">Octosporomyces octosporus</name>
    <dbReference type="NCBI Taxonomy" id="483514"/>
    <lineage>
        <taxon>Eukaryota</taxon>
        <taxon>Fungi</taxon>
        <taxon>Dikarya</taxon>
        <taxon>Ascomycota</taxon>
        <taxon>Taphrinomycotina</taxon>
        <taxon>Schizosaccharomycetes</taxon>
        <taxon>Schizosaccharomycetales</taxon>
        <taxon>Schizosaccharomycetaceae</taxon>
        <taxon>Schizosaccharomyces</taxon>
    </lineage>
</organism>
<keyword evidence="5 11" id="KW-0808">Transferase</keyword>
<comment type="cofactor">
    <cofactor evidence="11">
        <name>[4Fe-4S] cluster</name>
        <dbReference type="ChEBI" id="CHEBI:49883"/>
    </cofactor>
    <text evidence="11">Binds 1 [4Fe-4S] cluster per subunit. The cluster is coordinated with 3 cysteines and an exchangeable S-adenosyl-L-methionine.</text>
</comment>
<dbReference type="Gene3D" id="3.40.50.11850">
    <property type="entry name" value="Diphthamide synthesis DPH1/DPH2 domain 2"/>
    <property type="match status" value="1"/>
</dbReference>
<dbReference type="InterPro" id="IPR016435">
    <property type="entry name" value="DPH1/DPH2"/>
</dbReference>
<keyword evidence="6 11" id="KW-0949">S-adenosyl-L-methionine</keyword>
<evidence type="ECO:0000313" key="14">
    <source>
        <dbReference type="Proteomes" id="UP000016088"/>
    </source>
</evidence>
<evidence type="ECO:0000256" key="6">
    <source>
        <dbReference type="ARBA" id="ARBA00022691"/>
    </source>
</evidence>
<feature type="region of interest" description="Disordered" evidence="12">
    <location>
        <begin position="410"/>
        <end position="435"/>
    </location>
</feature>
<evidence type="ECO:0000313" key="13">
    <source>
        <dbReference type="EMBL" id="EPX71621.1"/>
    </source>
</evidence>
<dbReference type="eggNOG" id="KOG2648">
    <property type="taxonomic scope" value="Eukaryota"/>
</dbReference>
<dbReference type="GeneID" id="25030816"/>
<dbReference type="FunFam" id="3.40.50.11860:FF:000002">
    <property type="entry name" value="2-(3-amino-3-carboxypropyl)histidine synthase subunit 1"/>
    <property type="match status" value="1"/>
</dbReference>
<name>S9PR41_SCHOY</name>
<sequence>MAEVKKVPKKRFVGKNVKKDNISGASKDVEDTQLVNTRVKSSGRMATRIPEEILNDKGINEAVKLLPQNYNFEVHKTIWHIRMRKAKRVALQLPEGLLMFGCILSDIFEQFCQVETIIMGDVTYGACCIDDFTARALGCDFLVHYGHSCLVPVDQTPIKVLYVFVDIKVDLGHIIGSLKQNLPSKSKLALVGTIQFVGSLNTIKEELEKVEEDGKGGFYSVIPQAKPLSPGEALGCTSPYIDRNVVDAVVYIGDGRFHLESVMIANPGLPAYRYDPYSHVLTIESYAHEEMKEIRHSAIEKARSAKKFGLIQGTLGRQGSPKVLDNLKETLRKSKKEFVTVLMSEIFPDRLAQFTDVDAWVQVACPRLSIDWGYAFPAPLLTPYEASVAFQAAPWREVYPMDFYATNSLGNWTPNNPENRPLPPRKKVERAAAAS</sequence>
<keyword evidence="9" id="KW-0411">Iron-sulfur</keyword>
<evidence type="ECO:0000256" key="9">
    <source>
        <dbReference type="ARBA" id="ARBA00023014"/>
    </source>
</evidence>
<dbReference type="AlphaFoldDB" id="S9PR41"/>
<dbReference type="InterPro" id="IPR042265">
    <property type="entry name" value="DPH1/DPH2_3"/>
</dbReference>
<dbReference type="EC" id="2.5.1.108" evidence="3 11"/>
<accession>S9PR41</accession>
<dbReference type="RefSeq" id="XP_013020243.1">
    <property type="nucleotide sequence ID" value="XM_013164789.1"/>
</dbReference>
<dbReference type="PANTHER" id="PTHR10762:SF1">
    <property type="entry name" value="2-(3-AMINO-3-CARBOXYPROPYL)HISTIDINE SYNTHASE SUBUNIT 1"/>
    <property type="match status" value="1"/>
</dbReference>
<dbReference type="GO" id="GO:0090560">
    <property type="term" value="F:2-(3-amino-3-carboxypropyl)histidine synthase activity"/>
    <property type="evidence" value="ECO:0007669"/>
    <property type="project" value="UniProtKB-UniRule"/>
</dbReference>
<dbReference type="Pfam" id="PF01866">
    <property type="entry name" value="Diphthamide_syn"/>
    <property type="match status" value="1"/>
</dbReference>
<dbReference type="InterPro" id="IPR042263">
    <property type="entry name" value="DPH1/DPH2_1"/>
</dbReference>
<comment type="pathway">
    <text evidence="1 11">Protein modification; peptidyl-diphthamide biosynthesis.</text>
</comment>
<evidence type="ECO:0000256" key="4">
    <source>
        <dbReference type="ARBA" id="ARBA00021915"/>
    </source>
</evidence>
<evidence type="ECO:0000256" key="2">
    <source>
        <dbReference type="ARBA" id="ARBA00010173"/>
    </source>
</evidence>
<dbReference type="NCBIfam" id="TIGR00322">
    <property type="entry name" value="diphth2_R"/>
    <property type="match status" value="1"/>
</dbReference>
<dbReference type="UniPathway" id="UPA00559"/>
<gene>
    <name evidence="13" type="ORF">SOCG_01836</name>
</gene>
<evidence type="ECO:0000256" key="10">
    <source>
        <dbReference type="ARBA" id="ARBA00048403"/>
    </source>
</evidence>
<evidence type="ECO:0000256" key="11">
    <source>
        <dbReference type="PIRNR" id="PIRNR004967"/>
    </source>
</evidence>
<evidence type="ECO:0000256" key="8">
    <source>
        <dbReference type="ARBA" id="ARBA00023004"/>
    </source>
</evidence>
<evidence type="ECO:0000256" key="12">
    <source>
        <dbReference type="SAM" id="MobiDB-lite"/>
    </source>
</evidence>
<dbReference type="GO" id="GO:0017183">
    <property type="term" value="P:protein histidyl modification to diphthamide"/>
    <property type="evidence" value="ECO:0007669"/>
    <property type="project" value="UniProtKB-UniRule"/>
</dbReference>
<dbReference type="PANTHER" id="PTHR10762">
    <property type="entry name" value="DIPHTHAMIDE BIOSYNTHESIS PROTEIN"/>
    <property type="match status" value="1"/>
</dbReference>
<dbReference type="FunFam" id="3.40.50.11850:FF:000002">
    <property type="entry name" value="2-(3-amino-3-carboxypropyl)histidine synthase subunit 1"/>
    <property type="match status" value="1"/>
</dbReference>
<evidence type="ECO:0000256" key="1">
    <source>
        <dbReference type="ARBA" id="ARBA00005156"/>
    </source>
</evidence>
<dbReference type="EMBL" id="KE503208">
    <property type="protein sequence ID" value="EPX71621.1"/>
    <property type="molecule type" value="Genomic_DNA"/>
</dbReference>
<dbReference type="OMA" id="PGQVLGC"/>
<dbReference type="Gene3D" id="3.40.50.11840">
    <property type="entry name" value="Diphthamide synthesis DPH1/DPH2 domain 1"/>
    <property type="match status" value="1"/>
</dbReference>
<keyword evidence="11" id="KW-0004">4Fe-4S</keyword>
<dbReference type="HOGENOM" id="CLU_037146_1_1_1"/>
<protein>
    <recommendedName>
        <fullName evidence="4 11">2-(3-amino-3-carboxypropyl)histidine synthase subunit 1</fullName>
        <ecNumber evidence="3 11">2.5.1.108</ecNumber>
    </recommendedName>
</protein>
<keyword evidence="14" id="KW-1185">Reference proteome</keyword>
<evidence type="ECO:0000256" key="5">
    <source>
        <dbReference type="ARBA" id="ARBA00022679"/>
    </source>
</evidence>